<proteinExistence type="predicted"/>
<dbReference type="NCBIfam" id="NF041384">
    <property type="entry name" value="YHS_seleno_dom"/>
    <property type="match status" value="1"/>
</dbReference>
<dbReference type="Proteomes" id="UP001138681">
    <property type="component" value="Unassembled WGS sequence"/>
</dbReference>
<dbReference type="RefSeq" id="WP_218405049.1">
    <property type="nucleotide sequence ID" value="NZ_JAGSPC010000001.1"/>
</dbReference>
<protein>
    <recommendedName>
        <fullName evidence="4">YHS domain-containing protein</fullName>
    </recommendedName>
</protein>
<evidence type="ECO:0008006" key="4">
    <source>
        <dbReference type="Google" id="ProtNLM"/>
    </source>
</evidence>
<evidence type="ECO:0000256" key="1">
    <source>
        <dbReference type="SAM" id="SignalP"/>
    </source>
</evidence>
<dbReference type="AlphaFoldDB" id="A0A9X1F4K9"/>
<dbReference type="PROSITE" id="PS51257">
    <property type="entry name" value="PROKAR_LIPOPROTEIN"/>
    <property type="match status" value="1"/>
</dbReference>
<evidence type="ECO:0000313" key="2">
    <source>
        <dbReference type="EMBL" id="MBV7259866.1"/>
    </source>
</evidence>
<gene>
    <name evidence="2" type="ORF">KCG46_09840</name>
</gene>
<keyword evidence="3" id="KW-1185">Reference proteome</keyword>
<name>A0A9X1F4K9_9SPHN</name>
<accession>A0A9X1F4K9</accession>
<reference evidence="2" key="1">
    <citation type="submission" date="2021-04" db="EMBL/GenBank/DDBJ databases">
        <authorList>
            <person name="Pira H."/>
            <person name="Risdian C."/>
            <person name="Wink J."/>
        </authorList>
    </citation>
    <scope>NUCLEOTIDE SEQUENCE</scope>
    <source>
        <strain evidence="2">WH158</strain>
    </source>
</reference>
<comment type="caution">
    <text evidence="2">The sequence shown here is derived from an EMBL/GenBank/DDBJ whole genome shotgun (WGS) entry which is preliminary data.</text>
</comment>
<evidence type="ECO:0000313" key="3">
    <source>
        <dbReference type="Proteomes" id="UP001138681"/>
    </source>
</evidence>
<keyword evidence="1" id="KW-0732">Signal</keyword>
<dbReference type="EMBL" id="JAGSPC010000001">
    <property type="protein sequence ID" value="MBV7259866.1"/>
    <property type="molecule type" value="Genomic_DNA"/>
</dbReference>
<feature type="chain" id="PRO_5040729152" description="YHS domain-containing protein" evidence="1">
    <location>
        <begin position="26"/>
        <end position="186"/>
    </location>
</feature>
<sequence length="186" mass="19742">MKNSVFKSALVGALLATVAACNAPATETTDGGDTTELVAETGYYADLGGEPTGPTHTATKDDALAVSGYDVVSYFSGDGVPVEGAEEFTVRYNGFDYRFASEDNAKTFIEDAAKYAPAYGGYCAWAIGANDALAPGDPEVYEIVDGTLYLNFSEDVQGRWEEDIPGFIAAGDTNYPTHSPDEHFQD</sequence>
<organism evidence="2 3">
    <name type="scientific">Erythrobacter crassostreae</name>
    <dbReference type="NCBI Taxonomy" id="2828328"/>
    <lineage>
        <taxon>Bacteria</taxon>
        <taxon>Pseudomonadati</taxon>
        <taxon>Pseudomonadota</taxon>
        <taxon>Alphaproteobacteria</taxon>
        <taxon>Sphingomonadales</taxon>
        <taxon>Erythrobacteraceae</taxon>
        <taxon>Erythrobacter/Porphyrobacter group</taxon>
        <taxon>Erythrobacter</taxon>
    </lineage>
</organism>
<feature type="signal peptide" evidence="1">
    <location>
        <begin position="1"/>
        <end position="25"/>
    </location>
</feature>